<dbReference type="GO" id="GO:0005886">
    <property type="term" value="C:plasma membrane"/>
    <property type="evidence" value="ECO:0007669"/>
    <property type="project" value="UniProtKB-SubCell"/>
</dbReference>
<keyword evidence="3 6" id="KW-0812">Transmembrane</keyword>
<feature type="domain" description="MacB-like periplasmic core" evidence="8">
    <location>
        <begin position="20"/>
        <end position="270"/>
    </location>
</feature>
<evidence type="ECO:0000256" key="2">
    <source>
        <dbReference type="ARBA" id="ARBA00022475"/>
    </source>
</evidence>
<evidence type="ECO:0000256" key="3">
    <source>
        <dbReference type="ARBA" id="ARBA00022692"/>
    </source>
</evidence>
<gene>
    <name evidence="9" type="ORF">EA661_01850</name>
</gene>
<dbReference type="RefSeq" id="WP_130515168.1">
    <property type="nucleotide sequence ID" value="NZ_SHMA01000001.1"/>
</dbReference>
<keyword evidence="2" id="KW-1003">Cell membrane</keyword>
<feature type="transmembrane region" description="Helical" evidence="6">
    <location>
        <begin position="21"/>
        <end position="44"/>
    </location>
</feature>
<feature type="transmembrane region" description="Helical" evidence="6">
    <location>
        <begin position="358"/>
        <end position="383"/>
    </location>
</feature>
<feature type="transmembrane region" description="Helical" evidence="6">
    <location>
        <begin position="403"/>
        <end position="426"/>
    </location>
</feature>
<dbReference type="Pfam" id="PF12704">
    <property type="entry name" value="MacB_PCD"/>
    <property type="match status" value="1"/>
</dbReference>
<sequence>MFGYYLALALRSLRRNPVLTGLMVLSIAVGIGAAMTTLTVLHLLSGDPLPGKSETIFIPQLDPRPASRPGQRPFDKLDYITAMDLWRLGHPDRQAMVAESEVKLRAADAGTPALMTQMLSTQSGFFPMFQVPFAHGGAWSAQDDEDHARVAVISADLNNRLFAGKSSVGQHLRIRDADVRIVGVLAPWRPSPQFYTLAGGSFAHGDTASFYGKPQDVFMPMSSALEVNGQHMQPWTCFGSAPTPLNLTTAPCVWLQLWVELDNPLKVAQYRRLLSDYANQQKAAGRIGISETARLQSLPQWLDHNRVVPSDARLQSWLAVAFLGLCLFNAIGLLLAKFLRRSGEIGVRRALGASRKDIFGQCLAEAGMIGLIGGVLGWMLTLLGLWVVRQQPVEYADMIGMNLWSFLLTFAAAIACSVLAGVFPAMRASRIAPAMQLKAL</sequence>
<evidence type="ECO:0000256" key="4">
    <source>
        <dbReference type="ARBA" id="ARBA00022989"/>
    </source>
</evidence>
<dbReference type="Pfam" id="PF02687">
    <property type="entry name" value="FtsX"/>
    <property type="match status" value="1"/>
</dbReference>
<name>A0A4Q8LQV0_9GAMM</name>
<feature type="domain" description="ABC3 transporter permease C-terminal" evidence="7">
    <location>
        <begin position="319"/>
        <end position="433"/>
    </location>
</feature>
<dbReference type="PANTHER" id="PTHR30572">
    <property type="entry name" value="MEMBRANE COMPONENT OF TRANSPORTER-RELATED"/>
    <property type="match status" value="1"/>
</dbReference>
<evidence type="ECO:0000259" key="8">
    <source>
        <dbReference type="Pfam" id="PF12704"/>
    </source>
</evidence>
<reference evidence="9 10" key="1">
    <citation type="submission" date="2019-02" db="EMBL/GenBank/DDBJ databases">
        <title>WGS of Pseudoxanthomonas species novum from clinical isolates.</title>
        <authorList>
            <person name="Bernier A.-M."/>
            <person name="Bernard K."/>
            <person name="Vachon A."/>
        </authorList>
    </citation>
    <scope>NUCLEOTIDE SEQUENCE [LARGE SCALE GENOMIC DNA]</scope>
    <source>
        <strain evidence="9 10">NML171202</strain>
    </source>
</reference>
<dbReference type="GO" id="GO:0022857">
    <property type="term" value="F:transmembrane transporter activity"/>
    <property type="evidence" value="ECO:0007669"/>
    <property type="project" value="TreeGrafter"/>
</dbReference>
<dbReference type="PANTHER" id="PTHR30572:SF18">
    <property type="entry name" value="ABC-TYPE MACROLIDE FAMILY EXPORT SYSTEM PERMEASE COMPONENT 2"/>
    <property type="match status" value="1"/>
</dbReference>
<dbReference type="InterPro" id="IPR050250">
    <property type="entry name" value="Macrolide_Exporter_MacB"/>
</dbReference>
<evidence type="ECO:0000256" key="5">
    <source>
        <dbReference type="ARBA" id="ARBA00023136"/>
    </source>
</evidence>
<proteinExistence type="predicted"/>
<dbReference type="Proteomes" id="UP000291286">
    <property type="component" value="Unassembled WGS sequence"/>
</dbReference>
<dbReference type="EMBL" id="SHMB01000001">
    <property type="protein sequence ID" value="TAA33045.1"/>
    <property type="molecule type" value="Genomic_DNA"/>
</dbReference>
<feature type="transmembrane region" description="Helical" evidence="6">
    <location>
        <begin position="317"/>
        <end position="338"/>
    </location>
</feature>
<dbReference type="InterPro" id="IPR025857">
    <property type="entry name" value="MacB_PCD"/>
</dbReference>
<protein>
    <submittedName>
        <fullName evidence="9">FtsX-like permease family protein</fullName>
    </submittedName>
</protein>
<comment type="caution">
    <text evidence="9">The sequence shown here is derived from an EMBL/GenBank/DDBJ whole genome shotgun (WGS) entry which is preliminary data.</text>
</comment>
<evidence type="ECO:0000256" key="6">
    <source>
        <dbReference type="SAM" id="Phobius"/>
    </source>
</evidence>
<keyword evidence="5 6" id="KW-0472">Membrane</keyword>
<evidence type="ECO:0000313" key="10">
    <source>
        <dbReference type="Proteomes" id="UP000291286"/>
    </source>
</evidence>
<dbReference type="InterPro" id="IPR003838">
    <property type="entry name" value="ABC3_permease_C"/>
</dbReference>
<evidence type="ECO:0000313" key="9">
    <source>
        <dbReference type="EMBL" id="TAA33045.1"/>
    </source>
</evidence>
<dbReference type="AlphaFoldDB" id="A0A4Q8LQV0"/>
<keyword evidence="4 6" id="KW-1133">Transmembrane helix</keyword>
<comment type="subcellular location">
    <subcellularLocation>
        <location evidence="1">Cell membrane</location>
        <topology evidence="1">Multi-pass membrane protein</topology>
    </subcellularLocation>
</comment>
<evidence type="ECO:0000259" key="7">
    <source>
        <dbReference type="Pfam" id="PF02687"/>
    </source>
</evidence>
<accession>A0A4Q8LQV0</accession>
<evidence type="ECO:0000256" key="1">
    <source>
        <dbReference type="ARBA" id="ARBA00004651"/>
    </source>
</evidence>
<organism evidence="9 10">
    <name type="scientific">Pseudoxanthomonas winnipegensis</name>
    <dbReference type="NCBI Taxonomy" id="2480810"/>
    <lineage>
        <taxon>Bacteria</taxon>
        <taxon>Pseudomonadati</taxon>
        <taxon>Pseudomonadota</taxon>
        <taxon>Gammaproteobacteria</taxon>
        <taxon>Lysobacterales</taxon>
        <taxon>Lysobacteraceae</taxon>
        <taxon>Pseudoxanthomonas</taxon>
    </lineage>
</organism>